<dbReference type="InterPro" id="IPR029039">
    <property type="entry name" value="Flavoprotein-like_sf"/>
</dbReference>
<accession>A0ABP9ESD5</accession>
<comment type="caution">
    <text evidence="2">The sequence shown here is derived from an EMBL/GenBank/DDBJ whole genome shotgun (WGS) entry which is preliminary data.</text>
</comment>
<reference evidence="3" key="1">
    <citation type="journal article" date="2019" name="Int. J. Syst. Evol. Microbiol.">
        <title>The Global Catalogue of Microorganisms (GCM) 10K type strain sequencing project: providing services to taxonomists for standard genome sequencing and annotation.</title>
        <authorList>
            <consortium name="The Broad Institute Genomics Platform"/>
            <consortium name="The Broad Institute Genome Sequencing Center for Infectious Disease"/>
            <person name="Wu L."/>
            <person name="Ma J."/>
        </authorList>
    </citation>
    <scope>NUCLEOTIDE SEQUENCE [LARGE SCALE GENOMIC DNA]</scope>
    <source>
        <strain evidence="3">JCM 13006</strain>
    </source>
</reference>
<dbReference type="Proteomes" id="UP001501752">
    <property type="component" value="Unassembled WGS sequence"/>
</dbReference>
<dbReference type="Gene3D" id="3.40.50.360">
    <property type="match status" value="1"/>
</dbReference>
<dbReference type="PANTHER" id="PTHR30543:SF21">
    <property type="entry name" value="NAD(P)H-DEPENDENT FMN REDUCTASE LOT6"/>
    <property type="match status" value="1"/>
</dbReference>
<evidence type="ECO:0000313" key="3">
    <source>
        <dbReference type="Proteomes" id="UP001501752"/>
    </source>
</evidence>
<sequence length="227" mass="24883">MEQDRPRPSSTPENLRVLVISGSAREGSLNARLAALAADAVRERGSTADLADVRELEVPGYDGDREHRDGLPAGALRLKERLETTDALVIASPEYNASVPGVLKNLIDWTSRIRPQPFHNRHTLLLSASPSMSGGNRGLWALRVPLEHLGAHVYPDMFSLAQAHQAFTAGGRLADATLAARFTDNLVNFLNLVEAAKHYPCVKKAWVEYLGERPDPAFDRTEETVEA</sequence>
<dbReference type="PANTHER" id="PTHR30543">
    <property type="entry name" value="CHROMATE REDUCTASE"/>
    <property type="match status" value="1"/>
</dbReference>
<name>A0ABP9ESD5_9ACTN</name>
<organism evidence="2 3">
    <name type="scientific">Kitasatospora terrestris</name>
    <dbReference type="NCBI Taxonomy" id="258051"/>
    <lineage>
        <taxon>Bacteria</taxon>
        <taxon>Bacillati</taxon>
        <taxon>Actinomycetota</taxon>
        <taxon>Actinomycetes</taxon>
        <taxon>Kitasatosporales</taxon>
        <taxon>Streptomycetaceae</taxon>
        <taxon>Kitasatospora</taxon>
    </lineage>
</organism>
<dbReference type="InterPro" id="IPR005025">
    <property type="entry name" value="FMN_Rdtase-like_dom"/>
</dbReference>
<evidence type="ECO:0000259" key="1">
    <source>
        <dbReference type="Pfam" id="PF03358"/>
    </source>
</evidence>
<dbReference type="InterPro" id="IPR050712">
    <property type="entry name" value="NAD(P)H-dep_reductase"/>
</dbReference>
<dbReference type="SUPFAM" id="SSF52218">
    <property type="entry name" value="Flavoproteins"/>
    <property type="match status" value="1"/>
</dbReference>
<gene>
    <name evidence="2" type="ORF">GCM10023235_76500</name>
</gene>
<feature type="domain" description="NADPH-dependent FMN reductase-like" evidence="1">
    <location>
        <begin position="16"/>
        <end position="165"/>
    </location>
</feature>
<dbReference type="RefSeq" id="WP_345701528.1">
    <property type="nucleotide sequence ID" value="NZ_BAABIS010000001.1"/>
</dbReference>
<dbReference type="Pfam" id="PF03358">
    <property type="entry name" value="FMN_red"/>
    <property type="match status" value="1"/>
</dbReference>
<dbReference type="EMBL" id="BAABIS010000001">
    <property type="protein sequence ID" value="GAA4884369.1"/>
    <property type="molecule type" value="Genomic_DNA"/>
</dbReference>
<protein>
    <recommendedName>
        <fullName evidence="1">NADPH-dependent FMN reductase-like domain-containing protein</fullName>
    </recommendedName>
</protein>
<evidence type="ECO:0000313" key="2">
    <source>
        <dbReference type="EMBL" id="GAA4884369.1"/>
    </source>
</evidence>
<proteinExistence type="predicted"/>
<keyword evidence="3" id="KW-1185">Reference proteome</keyword>